<comment type="caution">
    <text evidence="4">The sequence shown here is derived from an EMBL/GenBank/DDBJ whole genome shotgun (WGS) entry which is preliminary data.</text>
</comment>
<dbReference type="InterPro" id="IPR052063">
    <property type="entry name" value="Polysaccharide_Lyase_1"/>
</dbReference>
<dbReference type="SUPFAM" id="SSF51126">
    <property type="entry name" value="Pectin lyase-like"/>
    <property type="match status" value="1"/>
</dbReference>
<feature type="domain" description="Bacterial repeat" evidence="3">
    <location>
        <begin position="519"/>
        <end position="587"/>
    </location>
</feature>
<evidence type="ECO:0000256" key="2">
    <source>
        <dbReference type="ARBA" id="ARBA00023180"/>
    </source>
</evidence>
<keyword evidence="5" id="KW-1185">Reference proteome</keyword>
<gene>
    <name evidence="4" type="ORF">C943_03319</name>
</gene>
<evidence type="ECO:0000259" key="3">
    <source>
        <dbReference type="Pfam" id="PF18998"/>
    </source>
</evidence>
<dbReference type="AlphaFoldDB" id="M7Y1L3"/>
<dbReference type="STRING" id="1239962.C943_03319"/>
<dbReference type="EMBL" id="AMZY02000005">
    <property type="protein sequence ID" value="EMS34632.1"/>
    <property type="molecule type" value="Genomic_DNA"/>
</dbReference>
<organism evidence="4 5">
    <name type="scientific">Mariniradius saccharolyticus AK6</name>
    <dbReference type="NCBI Taxonomy" id="1239962"/>
    <lineage>
        <taxon>Bacteria</taxon>
        <taxon>Pseudomonadati</taxon>
        <taxon>Bacteroidota</taxon>
        <taxon>Cytophagia</taxon>
        <taxon>Cytophagales</taxon>
        <taxon>Cyclobacteriaceae</taxon>
        <taxon>Mariniradius</taxon>
    </lineage>
</organism>
<dbReference type="Pfam" id="PF18998">
    <property type="entry name" value="Flg_new_2"/>
    <property type="match status" value="1"/>
</dbReference>
<protein>
    <recommendedName>
        <fullName evidence="3">Bacterial repeat domain-containing protein</fullName>
    </recommendedName>
</protein>
<dbReference type="OrthoDB" id="9803616at2"/>
<dbReference type="eggNOG" id="COG3866">
    <property type="taxonomic scope" value="Bacteria"/>
</dbReference>
<dbReference type="Proteomes" id="UP000010953">
    <property type="component" value="Unassembled WGS sequence"/>
</dbReference>
<dbReference type="InterPro" id="IPR011050">
    <property type="entry name" value="Pectin_lyase_fold/virulence"/>
</dbReference>
<keyword evidence="1" id="KW-0479">Metal-binding</keyword>
<dbReference type="InParanoid" id="M7Y1L3"/>
<dbReference type="Gene3D" id="2.160.20.10">
    <property type="entry name" value="Single-stranded right-handed beta-helix, Pectin lyase-like"/>
    <property type="match status" value="1"/>
</dbReference>
<dbReference type="GO" id="GO:0046872">
    <property type="term" value="F:metal ion binding"/>
    <property type="evidence" value="ECO:0007669"/>
    <property type="project" value="UniProtKB-KW"/>
</dbReference>
<dbReference type="InterPro" id="IPR044060">
    <property type="entry name" value="Bacterial_rp_domain"/>
</dbReference>
<dbReference type="PANTHER" id="PTHR42970:SF1">
    <property type="entry name" value="PECTATE LYASE C-RELATED"/>
    <property type="match status" value="1"/>
</dbReference>
<reference evidence="4" key="1">
    <citation type="submission" date="2013-01" db="EMBL/GenBank/DDBJ databases">
        <title>Genome assembly of Mariniradius saccharolyticus AK6.</title>
        <authorList>
            <person name="Vaidya B."/>
            <person name="Khatri I."/>
            <person name="Tanuku N.R.S."/>
            <person name="Subramanian S."/>
            <person name="Pinnaka A."/>
        </authorList>
    </citation>
    <scope>NUCLEOTIDE SEQUENCE [LARGE SCALE GENOMIC DNA]</scope>
    <source>
        <strain evidence="4">AK6</strain>
    </source>
</reference>
<dbReference type="PANTHER" id="PTHR42970">
    <property type="entry name" value="PECTATE LYASE C-RELATED"/>
    <property type="match status" value="1"/>
</dbReference>
<proteinExistence type="predicted"/>
<evidence type="ECO:0000256" key="1">
    <source>
        <dbReference type="ARBA" id="ARBA00022723"/>
    </source>
</evidence>
<name>M7Y1L3_9BACT</name>
<accession>M7Y1L3</accession>
<sequence length="612" mass="66421">MEAIKITPKAQGYGAFATKAGREGAVYIADRTIPGNTGNETTRVGSLEWCLRRPGPKIIFFLTGGEFDMTHTSLVSLSQTWQQGFTVLGQSANGDGVTIKGAIRLTSGFSDFSFQHVRIRAGQNATSRDCLSVTNDSRRYYIGNCSFSWGTDETASFDGTEASVVNCIIAECLNNDDSAESSPNTSYGTLTSGRQLSYYGNLWINNNDRNPRLGDTNTAGVLGPNILDITNCVMVNWGTGSISASGILPDREDLYLQVRNSLFIQGPATWFRSAVPDHTIYVGGRIDSTRRYHRIHLSGNRLIRRDGTYSSIVDGNNFNAFNLINIPTGSNLAAEKANVWSATPFPQPQPSYDEIRTADQALTYIVANCGANIFRDSVDDRLINEAVTRQWTRLLFSGDTPLFGGVPQLLNNTAVYTTQKTGSHPTDGTYGGHIDDESDVGGSPTIATGSANVSTAGDGLPDSWKASKGLDINVDYGIAGTPTSHPYLYHPSGYRWHEIYCHERSGEWVELEIHSLSIVIPTNGTVSNAAGNYEASTLIPLTAQANEGYEFKKWINNETGQTVSLIPDFNFIMPSADITLSAVFELIPAPPIDPIEGPRAPFTISTISEPLV</sequence>
<dbReference type="InterPro" id="IPR012334">
    <property type="entry name" value="Pectin_lyas_fold"/>
</dbReference>
<evidence type="ECO:0000313" key="5">
    <source>
        <dbReference type="Proteomes" id="UP000010953"/>
    </source>
</evidence>
<evidence type="ECO:0000313" key="4">
    <source>
        <dbReference type="EMBL" id="EMS34632.1"/>
    </source>
</evidence>
<dbReference type="RefSeq" id="WP_008624188.1">
    <property type="nucleotide sequence ID" value="NZ_AMZY02000005.1"/>
</dbReference>
<keyword evidence="2" id="KW-0325">Glycoprotein</keyword>